<evidence type="ECO:0000256" key="1">
    <source>
        <dbReference type="SAM" id="MobiDB-lite"/>
    </source>
</evidence>
<feature type="compositionally biased region" description="Polar residues" evidence="1">
    <location>
        <begin position="82"/>
        <end position="94"/>
    </location>
</feature>
<name>A0AAV7J197_COTGL</name>
<dbReference type="EMBL" id="JAHXZJ010000002">
    <property type="protein sequence ID" value="KAH0563679.1"/>
    <property type="molecule type" value="Genomic_DNA"/>
</dbReference>
<organism evidence="2 3">
    <name type="scientific">Cotesia glomerata</name>
    <name type="common">Lepidopteran parasitic wasp</name>
    <name type="synonym">Apanteles glomeratus</name>
    <dbReference type="NCBI Taxonomy" id="32391"/>
    <lineage>
        <taxon>Eukaryota</taxon>
        <taxon>Metazoa</taxon>
        <taxon>Ecdysozoa</taxon>
        <taxon>Arthropoda</taxon>
        <taxon>Hexapoda</taxon>
        <taxon>Insecta</taxon>
        <taxon>Pterygota</taxon>
        <taxon>Neoptera</taxon>
        <taxon>Endopterygota</taxon>
        <taxon>Hymenoptera</taxon>
        <taxon>Apocrita</taxon>
        <taxon>Ichneumonoidea</taxon>
        <taxon>Braconidae</taxon>
        <taxon>Microgastrinae</taxon>
        <taxon>Cotesia</taxon>
    </lineage>
</organism>
<feature type="compositionally biased region" description="Polar residues" evidence="1">
    <location>
        <begin position="101"/>
        <end position="111"/>
    </location>
</feature>
<proteinExistence type="predicted"/>
<evidence type="ECO:0000313" key="2">
    <source>
        <dbReference type="EMBL" id="KAH0563679.1"/>
    </source>
</evidence>
<dbReference type="Proteomes" id="UP000826195">
    <property type="component" value="Unassembled WGS sequence"/>
</dbReference>
<comment type="caution">
    <text evidence="2">The sequence shown here is derived from an EMBL/GenBank/DDBJ whole genome shotgun (WGS) entry which is preliminary data.</text>
</comment>
<feature type="region of interest" description="Disordered" evidence="1">
    <location>
        <begin position="82"/>
        <end position="124"/>
    </location>
</feature>
<dbReference type="AlphaFoldDB" id="A0AAV7J197"/>
<keyword evidence="3" id="KW-1185">Reference proteome</keyword>
<sequence length="124" mass="14003">MSNVTPFRVFCKKKTLSSQLKSFSEDNLIKCNAILSVRKNNKLSGHETVLPTKLNNFQLYHSECYRRFTALPLKYRKITSENASSAKLQQQENVNPHAGTSEITNTDNASPDENVDLSEVNLDP</sequence>
<accession>A0AAV7J197</accession>
<reference evidence="2 3" key="1">
    <citation type="journal article" date="2021" name="J. Hered.">
        <title>A chromosome-level genome assembly of the parasitoid wasp, Cotesia glomerata (Hymenoptera: Braconidae).</title>
        <authorList>
            <person name="Pinto B.J."/>
            <person name="Weis J.J."/>
            <person name="Gamble T."/>
            <person name="Ode P.J."/>
            <person name="Paul R."/>
            <person name="Zaspel J.M."/>
        </authorList>
    </citation>
    <scope>NUCLEOTIDE SEQUENCE [LARGE SCALE GENOMIC DNA]</scope>
    <source>
        <strain evidence="2">CgM1</strain>
    </source>
</reference>
<protein>
    <submittedName>
        <fullName evidence="2">Uncharacterized protein</fullName>
    </submittedName>
</protein>
<gene>
    <name evidence="2" type="ORF">KQX54_004433</name>
</gene>
<evidence type="ECO:0000313" key="3">
    <source>
        <dbReference type="Proteomes" id="UP000826195"/>
    </source>
</evidence>